<comment type="subcellular location">
    <subcellularLocation>
        <location evidence="1">Vacuole membrane</location>
        <topology evidence="1">Multi-pass membrane protein</topology>
    </subcellularLocation>
</comment>
<feature type="transmembrane region" description="Helical" evidence="10">
    <location>
        <begin position="270"/>
        <end position="292"/>
    </location>
</feature>
<feature type="region of interest" description="Disordered" evidence="9">
    <location>
        <begin position="1"/>
        <end position="24"/>
    </location>
</feature>
<evidence type="ECO:0000313" key="12">
    <source>
        <dbReference type="EMBL" id="GMK58922.1"/>
    </source>
</evidence>
<keyword evidence="13" id="KW-1185">Reference proteome</keyword>
<dbReference type="GO" id="GO:0061459">
    <property type="term" value="F:L-arginine transmembrane transporter activity"/>
    <property type="evidence" value="ECO:0007669"/>
    <property type="project" value="TreeGrafter"/>
</dbReference>
<dbReference type="GO" id="GO:0015189">
    <property type="term" value="F:L-lysine transmembrane transporter activity"/>
    <property type="evidence" value="ECO:0007669"/>
    <property type="project" value="TreeGrafter"/>
</dbReference>
<feature type="transmembrane region" description="Helical" evidence="10">
    <location>
        <begin position="466"/>
        <end position="488"/>
    </location>
</feature>
<evidence type="ECO:0000256" key="5">
    <source>
        <dbReference type="ARBA" id="ARBA00022692"/>
    </source>
</evidence>
<dbReference type="EMBL" id="BTCM01000006">
    <property type="protein sequence ID" value="GMK58922.1"/>
    <property type="molecule type" value="Genomic_DNA"/>
</dbReference>
<feature type="region of interest" description="Disordered" evidence="9">
    <location>
        <begin position="353"/>
        <end position="390"/>
    </location>
</feature>
<evidence type="ECO:0000256" key="3">
    <source>
        <dbReference type="ARBA" id="ARBA00022448"/>
    </source>
</evidence>
<evidence type="ECO:0000256" key="2">
    <source>
        <dbReference type="ARBA" id="ARBA00008066"/>
    </source>
</evidence>
<evidence type="ECO:0000256" key="6">
    <source>
        <dbReference type="ARBA" id="ARBA00022970"/>
    </source>
</evidence>
<dbReference type="PANTHER" id="PTHR22950:SF678">
    <property type="entry name" value="VACUOLAR AMINO ACID TRANSPORTER 5-RELATED"/>
    <property type="match status" value="1"/>
</dbReference>
<evidence type="ECO:0000256" key="9">
    <source>
        <dbReference type="SAM" id="MobiDB-lite"/>
    </source>
</evidence>
<keyword evidence="7 10" id="KW-1133">Transmembrane helix</keyword>
<dbReference type="PANTHER" id="PTHR22950">
    <property type="entry name" value="AMINO ACID TRANSPORTER"/>
    <property type="match status" value="1"/>
</dbReference>
<keyword evidence="4" id="KW-0926">Vacuole</keyword>
<feature type="compositionally biased region" description="Acidic residues" evidence="9">
    <location>
        <begin position="360"/>
        <end position="375"/>
    </location>
</feature>
<dbReference type="GO" id="GO:0005313">
    <property type="term" value="F:L-glutamate transmembrane transporter activity"/>
    <property type="evidence" value="ECO:0007669"/>
    <property type="project" value="TreeGrafter"/>
</dbReference>
<dbReference type="GO" id="GO:0005302">
    <property type="term" value="F:L-tyrosine transmembrane transporter activity"/>
    <property type="evidence" value="ECO:0007669"/>
    <property type="project" value="TreeGrafter"/>
</dbReference>
<proteinExistence type="inferred from homology"/>
<name>A0AAD3TXW9_9TREE</name>
<sequence>MPSSYGATSDSMPRQSSRTRRRAHRIARAAADRPGASVLSSFSNLSNTIIGSGALAFPSAFAAMGMIPGFISCLFSASTAMFGLWCLSRCAELVGKKPGDEGRKASFNEVARLAFGKGWVMRLFDLAIAIKCFGVSVSYLIICKTLLPQVCQTFAHIFKKTIEPGSILLEPTFWLLLTIPIIVPLSFMRTLDSLRFTSQIALLSVFYMVIVVVSWYFIKGPDPNRGEVVKAHFGRDTLSSFPVQVFAFTCAQNLFPIYNELKDRTQAKMNLVIGSSIMSAASVYELLGVVGYLTFGSKVSSNVMAMYPSESMYVAVGRLGIVFLVGLSYPLQALPCRSCLYLLTSGIIKGKKHTPLPQEPESDTESDDDHEDDTSDSGISGHEQDMLVPKVGDGVRGPTTAEMPFKKYVGFTVLILVAGYTIALLVDELDIVLSFVGSTGSTIISFILPGFFYFRLYRDQPGATKWCALALGIYGIAVMTFCLTNNIVKLAMQPRAVH</sequence>
<evidence type="ECO:0000256" key="4">
    <source>
        <dbReference type="ARBA" id="ARBA00022554"/>
    </source>
</evidence>
<dbReference type="GO" id="GO:0005290">
    <property type="term" value="F:L-histidine transmembrane transporter activity"/>
    <property type="evidence" value="ECO:0007669"/>
    <property type="project" value="TreeGrafter"/>
</dbReference>
<keyword evidence="5 10" id="KW-0812">Transmembrane</keyword>
<dbReference type="GO" id="GO:0015194">
    <property type="term" value="F:L-serine transmembrane transporter activity"/>
    <property type="evidence" value="ECO:0007669"/>
    <property type="project" value="TreeGrafter"/>
</dbReference>
<organism evidence="12 13">
    <name type="scientific">Cutaneotrichosporon spelunceum</name>
    <dbReference type="NCBI Taxonomy" id="1672016"/>
    <lineage>
        <taxon>Eukaryota</taxon>
        <taxon>Fungi</taxon>
        <taxon>Dikarya</taxon>
        <taxon>Basidiomycota</taxon>
        <taxon>Agaricomycotina</taxon>
        <taxon>Tremellomycetes</taxon>
        <taxon>Trichosporonales</taxon>
        <taxon>Trichosporonaceae</taxon>
        <taxon>Cutaneotrichosporon</taxon>
    </lineage>
</organism>
<accession>A0AAD3TXW9</accession>
<evidence type="ECO:0000259" key="11">
    <source>
        <dbReference type="Pfam" id="PF01490"/>
    </source>
</evidence>
<evidence type="ECO:0000256" key="10">
    <source>
        <dbReference type="SAM" id="Phobius"/>
    </source>
</evidence>
<evidence type="ECO:0000256" key="8">
    <source>
        <dbReference type="ARBA" id="ARBA00023136"/>
    </source>
</evidence>
<feature type="compositionally biased region" description="Polar residues" evidence="9">
    <location>
        <begin position="1"/>
        <end position="16"/>
    </location>
</feature>
<dbReference type="InterPro" id="IPR013057">
    <property type="entry name" value="AA_transpt_TM"/>
</dbReference>
<feature type="transmembrane region" description="Helical" evidence="10">
    <location>
        <begin position="432"/>
        <end position="454"/>
    </location>
</feature>
<comment type="similarity">
    <text evidence="2">Belongs to the amino acid/polyamine transporter 2 family.</text>
</comment>
<evidence type="ECO:0000313" key="13">
    <source>
        <dbReference type="Proteomes" id="UP001222932"/>
    </source>
</evidence>
<keyword evidence="8 10" id="KW-0472">Membrane</keyword>
<comment type="caution">
    <text evidence="12">The sequence shown here is derived from an EMBL/GenBank/DDBJ whole genome shotgun (WGS) entry which is preliminary data.</text>
</comment>
<feature type="transmembrane region" description="Helical" evidence="10">
    <location>
        <begin position="408"/>
        <end position="426"/>
    </location>
</feature>
<feature type="transmembrane region" description="Helical" evidence="10">
    <location>
        <begin position="167"/>
        <end position="188"/>
    </location>
</feature>
<dbReference type="Pfam" id="PF01490">
    <property type="entry name" value="Aa_trans"/>
    <property type="match status" value="1"/>
</dbReference>
<protein>
    <recommendedName>
        <fullName evidence="11">Amino acid transporter transmembrane domain-containing protein</fullName>
    </recommendedName>
</protein>
<reference evidence="12" key="2">
    <citation type="submission" date="2023-06" db="EMBL/GenBank/DDBJ databases">
        <authorList>
            <person name="Kobayashi Y."/>
            <person name="Kayamori A."/>
            <person name="Aoki K."/>
            <person name="Shiwa Y."/>
            <person name="Fujita N."/>
            <person name="Sugita T."/>
            <person name="Iwasaki W."/>
            <person name="Tanaka N."/>
            <person name="Takashima M."/>
        </authorList>
    </citation>
    <scope>NUCLEOTIDE SEQUENCE</scope>
    <source>
        <strain evidence="12">HIS016</strain>
    </source>
</reference>
<dbReference type="GO" id="GO:0000329">
    <property type="term" value="C:fungal-type vacuole membrane"/>
    <property type="evidence" value="ECO:0007669"/>
    <property type="project" value="TreeGrafter"/>
</dbReference>
<evidence type="ECO:0000256" key="7">
    <source>
        <dbReference type="ARBA" id="ARBA00022989"/>
    </source>
</evidence>
<reference evidence="12" key="1">
    <citation type="journal article" date="2023" name="BMC Genomics">
        <title>Chromosome-level genome assemblies of Cutaneotrichosporon spp. (Trichosporonales, Basidiomycota) reveal imbalanced evolution between nucleotide sequences and chromosome synteny.</title>
        <authorList>
            <person name="Kobayashi Y."/>
            <person name="Kayamori A."/>
            <person name="Aoki K."/>
            <person name="Shiwa Y."/>
            <person name="Matsutani M."/>
            <person name="Fujita N."/>
            <person name="Sugita T."/>
            <person name="Iwasaki W."/>
            <person name="Tanaka N."/>
            <person name="Takashima M."/>
        </authorList>
    </citation>
    <scope>NUCLEOTIDE SEQUENCE</scope>
    <source>
        <strain evidence="12">HIS016</strain>
    </source>
</reference>
<gene>
    <name evidence="12" type="ORF">CspeluHIS016_0603640</name>
</gene>
<keyword evidence="6" id="KW-0029">Amino-acid transport</keyword>
<feature type="transmembrane region" description="Helical" evidence="10">
    <location>
        <begin position="312"/>
        <end position="331"/>
    </location>
</feature>
<dbReference type="AlphaFoldDB" id="A0AAD3TXW9"/>
<feature type="transmembrane region" description="Helical" evidence="10">
    <location>
        <begin position="123"/>
        <end position="147"/>
    </location>
</feature>
<keyword evidence="3" id="KW-0813">Transport</keyword>
<dbReference type="Proteomes" id="UP001222932">
    <property type="component" value="Unassembled WGS sequence"/>
</dbReference>
<evidence type="ECO:0000256" key="1">
    <source>
        <dbReference type="ARBA" id="ARBA00004128"/>
    </source>
</evidence>
<feature type="domain" description="Amino acid transporter transmembrane" evidence="11">
    <location>
        <begin position="36"/>
        <end position="479"/>
    </location>
</feature>
<feature type="transmembrane region" description="Helical" evidence="10">
    <location>
        <begin position="200"/>
        <end position="218"/>
    </location>
</feature>